<dbReference type="AlphaFoldDB" id="A0A9W6GTF9"/>
<dbReference type="InterPro" id="IPR029060">
    <property type="entry name" value="PIN-like_dom_sf"/>
</dbReference>
<dbReference type="CDD" id="cd09874">
    <property type="entry name" value="PIN_MT3492-like"/>
    <property type="match status" value="1"/>
</dbReference>
<protein>
    <submittedName>
        <fullName evidence="2">PIN domain nuclease</fullName>
    </submittedName>
</protein>
<evidence type="ECO:0000313" key="2">
    <source>
        <dbReference type="EMBL" id="GLI92772.1"/>
    </source>
</evidence>
<evidence type="ECO:0000259" key="1">
    <source>
        <dbReference type="Pfam" id="PF01850"/>
    </source>
</evidence>
<dbReference type="RefSeq" id="WP_281802182.1">
    <property type="nucleotide sequence ID" value="NZ_BSEC01000001.1"/>
</dbReference>
<keyword evidence="3" id="KW-1185">Reference proteome</keyword>
<name>A0A9W6GTF9_9HYPH</name>
<organism evidence="2 3">
    <name type="scientific">Methylocystis echinoides</name>
    <dbReference type="NCBI Taxonomy" id="29468"/>
    <lineage>
        <taxon>Bacteria</taxon>
        <taxon>Pseudomonadati</taxon>
        <taxon>Pseudomonadota</taxon>
        <taxon>Alphaproteobacteria</taxon>
        <taxon>Hyphomicrobiales</taxon>
        <taxon>Methylocystaceae</taxon>
        <taxon>Methylocystis</taxon>
    </lineage>
</organism>
<dbReference type="EMBL" id="BSEC01000001">
    <property type="protein sequence ID" value="GLI92772.1"/>
    <property type="molecule type" value="Genomic_DNA"/>
</dbReference>
<dbReference type="Pfam" id="PF01850">
    <property type="entry name" value="PIN"/>
    <property type="match status" value="1"/>
</dbReference>
<accession>A0A9W6GTF9</accession>
<proteinExistence type="predicted"/>
<dbReference type="Proteomes" id="UP001144323">
    <property type="component" value="Unassembled WGS sequence"/>
</dbReference>
<gene>
    <name evidence="2" type="ORF">LMG27198_17640</name>
</gene>
<evidence type="ECO:0000313" key="3">
    <source>
        <dbReference type="Proteomes" id="UP001144323"/>
    </source>
</evidence>
<reference evidence="2" key="1">
    <citation type="journal article" date="2023" name="Int. J. Syst. Evol. Microbiol.">
        <title>Methylocystis iwaonis sp. nov., a type II methane-oxidizing bacterium from surface soil of a rice paddy field in Japan, and emended description of the genus Methylocystis (ex Whittenbury et al. 1970) Bowman et al. 1993.</title>
        <authorList>
            <person name="Kaise H."/>
            <person name="Sawadogo J.B."/>
            <person name="Alam M.S."/>
            <person name="Ueno C."/>
            <person name="Dianou D."/>
            <person name="Shinjo R."/>
            <person name="Asakawa S."/>
        </authorList>
    </citation>
    <scope>NUCLEOTIDE SEQUENCE</scope>
    <source>
        <strain evidence="2">LMG27198</strain>
    </source>
</reference>
<dbReference type="InterPro" id="IPR002716">
    <property type="entry name" value="PIN_dom"/>
</dbReference>
<feature type="domain" description="PIN" evidence="1">
    <location>
        <begin position="12"/>
        <end position="132"/>
    </location>
</feature>
<comment type="caution">
    <text evidence="2">The sequence shown here is derived from an EMBL/GenBank/DDBJ whole genome shotgun (WGS) entry which is preliminary data.</text>
</comment>
<dbReference type="Gene3D" id="3.40.50.1010">
    <property type="entry name" value="5'-nuclease"/>
    <property type="match status" value="1"/>
</dbReference>
<sequence>MGIRNALRGRRVYFDTNVFIYLLEGFPSFDSELQDIRDCILHAEAAISTSELTICEALVKPFRANDSRLLVTYRQFIEESGAFAVLPTHRDIYVRAGLYRAQFGLKTPDAIHVATAVDAKCGVFLSNDKNLKVPHGLQIMSLGGAPA</sequence>
<dbReference type="SUPFAM" id="SSF88723">
    <property type="entry name" value="PIN domain-like"/>
    <property type="match status" value="1"/>
</dbReference>